<dbReference type="Gene3D" id="1.10.287.1260">
    <property type="match status" value="1"/>
</dbReference>
<dbReference type="InterPro" id="IPR049278">
    <property type="entry name" value="MS_channel_C"/>
</dbReference>
<accession>A0A8J7DN11</accession>
<dbReference type="GO" id="GO:0008381">
    <property type="term" value="F:mechanosensitive monoatomic ion channel activity"/>
    <property type="evidence" value="ECO:0007669"/>
    <property type="project" value="InterPro"/>
</dbReference>
<comment type="subcellular location">
    <subcellularLocation>
        <location evidence="1">Cell membrane</location>
        <topology evidence="1">Multi-pass membrane protein</topology>
    </subcellularLocation>
</comment>
<dbReference type="SUPFAM" id="SSF50182">
    <property type="entry name" value="Sm-like ribonucleoproteins"/>
    <property type="match status" value="1"/>
</dbReference>
<dbReference type="Gene3D" id="2.30.30.60">
    <property type="match status" value="1"/>
</dbReference>
<evidence type="ECO:0000259" key="9">
    <source>
        <dbReference type="Pfam" id="PF21082"/>
    </source>
</evidence>
<dbReference type="AlphaFoldDB" id="A0A8J7DN11"/>
<comment type="similarity">
    <text evidence="2">Belongs to the MscS (TC 1.A.23) family.</text>
</comment>
<dbReference type="InterPro" id="IPR011014">
    <property type="entry name" value="MscS_channel_TM-2"/>
</dbReference>
<dbReference type="GO" id="GO:0005886">
    <property type="term" value="C:plasma membrane"/>
    <property type="evidence" value="ECO:0007669"/>
    <property type="project" value="UniProtKB-SubCell"/>
</dbReference>
<evidence type="ECO:0000256" key="5">
    <source>
        <dbReference type="ARBA" id="ARBA00022989"/>
    </source>
</evidence>
<dbReference type="InterPro" id="IPR010920">
    <property type="entry name" value="LSM_dom_sf"/>
</dbReference>
<dbReference type="InterPro" id="IPR011066">
    <property type="entry name" value="MscS_channel_C_sf"/>
</dbReference>
<dbReference type="SUPFAM" id="SSF82689">
    <property type="entry name" value="Mechanosensitive channel protein MscS (YggB), C-terminal domain"/>
    <property type="match status" value="1"/>
</dbReference>
<dbReference type="PANTHER" id="PTHR30460:SF0">
    <property type="entry name" value="MODERATE CONDUCTANCE MECHANOSENSITIVE CHANNEL YBIO"/>
    <property type="match status" value="1"/>
</dbReference>
<dbReference type="InterPro" id="IPR006685">
    <property type="entry name" value="MscS_channel_2nd"/>
</dbReference>
<evidence type="ECO:0000313" key="11">
    <source>
        <dbReference type="Proteomes" id="UP000636505"/>
    </source>
</evidence>
<keyword evidence="4 7" id="KW-0812">Transmembrane</keyword>
<dbReference type="Pfam" id="PF00924">
    <property type="entry name" value="MS_channel_2nd"/>
    <property type="match status" value="1"/>
</dbReference>
<evidence type="ECO:0000256" key="3">
    <source>
        <dbReference type="ARBA" id="ARBA00022475"/>
    </source>
</evidence>
<dbReference type="EMBL" id="JADEXG010000063">
    <property type="protein sequence ID" value="MBE9079641.1"/>
    <property type="molecule type" value="Genomic_DNA"/>
</dbReference>
<feature type="transmembrane region" description="Helical" evidence="7">
    <location>
        <begin position="193"/>
        <end position="214"/>
    </location>
</feature>
<evidence type="ECO:0000256" key="6">
    <source>
        <dbReference type="ARBA" id="ARBA00023136"/>
    </source>
</evidence>
<dbReference type="SUPFAM" id="SSF82861">
    <property type="entry name" value="Mechanosensitive channel protein MscS (YggB), transmembrane region"/>
    <property type="match status" value="1"/>
</dbReference>
<evidence type="ECO:0000256" key="7">
    <source>
        <dbReference type="SAM" id="Phobius"/>
    </source>
</evidence>
<reference evidence="10" key="1">
    <citation type="submission" date="2020-10" db="EMBL/GenBank/DDBJ databases">
        <authorList>
            <person name="Castelo-Branco R."/>
            <person name="Eusebio N."/>
            <person name="Adriana R."/>
            <person name="Vieira A."/>
            <person name="Brugerolle De Fraissinette N."/>
            <person name="Rezende De Castro R."/>
            <person name="Schneider M.P."/>
            <person name="Vasconcelos V."/>
            <person name="Leao P.N."/>
        </authorList>
    </citation>
    <scope>NUCLEOTIDE SEQUENCE</scope>
    <source>
        <strain evidence="10">LEGE 07310</strain>
    </source>
</reference>
<keyword evidence="3" id="KW-1003">Cell membrane</keyword>
<feature type="domain" description="Mechanosensitive ion channel MscS" evidence="8">
    <location>
        <begin position="213"/>
        <end position="276"/>
    </location>
</feature>
<sequence>MLLLSLGIGWRQRYIKARHRAVLAKLALLNTASSQTDILSEQKQTDTEEAANRATKRQIDVARKQRLKFCYEVRQRLLQLGQIGLWGGGFTLCLRLFPQTRWVQSMVLAGLSVTLLQLLLTGAIIYLVIRISFVSIDHIVAALSQGRLLPANRSTRAIQRLQTFSGVVKGASAFFFMGVGGLIALAIMGINTVPLLAGVSIFGVAISFGAQSLVKDMINGLFVLLEDQYGVGDVITANNETGLVEAMNLRITQLRSLDGDLVTIPNGNIAMVKNHTSHWSRVNLAIDVAYHTDLDHAIAVIEQVATHMSQDQDWQDLILEPPRVLGVDKFGDNSITIRLWIQTQPLKQWEVGREFRRRLKYAFDAEGISIPFPQRSIWFKNSLQTDRAVHSH</sequence>
<feature type="transmembrane region" description="Helical" evidence="7">
    <location>
        <begin position="166"/>
        <end position="187"/>
    </location>
</feature>
<feature type="transmembrane region" description="Helical" evidence="7">
    <location>
        <begin position="103"/>
        <end position="129"/>
    </location>
</feature>
<dbReference type="Gene3D" id="3.30.70.100">
    <property type="match status" value="1"/>
</dbReference>
<keyword evidence="6 7" id="KW-0472">Membrane</keyword>
<evidence type="ECO:0000256" key="2">
    <source>
        <dbReference type="ARBA" id="ARBA00008017"/>
    </source>
</evidence>
<dbReference type="InterPro" id="IPR023408">
    <property type="entry name" value="MscS_beta-dom_sf"/>
</dbReference>
<evidence type="ECO:0000256" key="1">
    <source>
        <dbReference type="ARBA" id="ARBA00004651"/>
    </source>
</evidence>
<evidence type="ECO:0000259" key="8">
    <source>
        <dbReference type="Pfam" id="PF00924"/>
    </source>
</evidence>
<name>A0A8J7DN11_9CYAN</name>
<organism evidence="10 11">
    <name type="scientific">Vasconcelosia minhoensis LEGE 07310</name>
    <dbReference type="NCBI Taxonomy" id="915328"/>
    <lineage>
        <taxon>Bacteria</taxon>
        <taxon>Bacillati</taxon>
        <taxon>Cyanobacteriota</taxon>
        <taxon>Cyanophyceae</taxon>
        <taxon>Nodosilineales</taxon>
        <taxon>Cymatolegaceae</taxon>
        <taxon>Vasconcelosia</taxon>
        <taxon>Vasconcelosia minhoensis</taxon>
    </lineage>
</organism>
<dbReference type="Pfam" id="PF21082">
    <property type="entry name" value="MS_channel_3rd"/>
    <property type="match status" value="1"/>
</dbReference>
<comment type="caution">
    <text evidence="10">The sequence shown here is derived from an EMBL/GenBank/DDBJ whole genome shotgun (WGS) entry which is preliminary data.</text>
</comment>
<gene>
    <name evidence="10" type="ORF">IQ241_20485</name>
</gene>
<dbReference type="Proteomes" id="UP000636505">
    <property type="component" value="Unassembled WGS sequence"/>
</dbReference>
<dbReference type="InterPro" id="IPR045276">
    <property type="entry name" value="YbiO_bact"/>
</dbReference>
<proteinExistence type="inferred from homology"/>
<dbReference type="PANTHER" id="PTHR30460">
    <property type="entry name" value="MODERATE CONDUCTANCE MECHANOSENSITIVE CHANNEL YBIO"/>
    <property type="match status" value="1"/>
</dbReference>
<dbReference type="FunFam" id="3.30.70.100:FF:000018">
    <property type="entry name" value="MscS mechanosensitive ion channel"/>
    <property type="match status" value="1"/>
</dbReference>
<protein>
    <submittedName>
        <fullName evidence="10">Mechanosensitive ion channel family protein</fullName>
    </submittedName>
</protein>
<keyword evidence="11" id="KW-1185">Reference proteome</keyword>
<evidence type="ECO:0000256" key="4">
    <source>
        <dbReference type="ARBA" id="ARBA00022692"/>
    </source>
</evidence>
<dbReference type="RefSeq" id="WP_193910807.1">
    <property type="nucleotide sequence ID" value="NZ_JADEXG010000063.1"/>
</dbReference>
<feature type="domain" description="Mechanosensitive ion channel MscS C-terminal" evidence="9">
    <location>
        <begin position="282"/>
        <end position="370"/>
    </location>
</feature>
<keyword evidence="5 7" id="KW-1133">Transmembrane helix</keyword>
<evidence type="ECO:0000313" key="10">
    <source>
        <dbReference type="EMBL" id="MBE9079641.1"/>
    </source>
</evidence>